<proteinExistence type="predicted"/>
<evidence type="ECO:0000313" key="2">
    <source>
        <dbReference type="Proteomes" id="UP001299596"/>
    </source>
</evidence>
<evidence type="ECO:0000313" key="1">
    <source>
        <dbReference type="EMBL" id="MEB3023033.1"/>
    </source>
</evidence>
<dbReference type="EMBL" id="JAYJJR010000013">
    <property type="protein sequence ID" value="MEB3023033.1"/>
    <property type="molecule type" value="Genomic_DNA"/>
</dbReference>
<keyword evidence="2" id="KW-1185">Reference proteome</keyword>
<protein>
    <submittedName>
        <fullName evidence="1">Uncharacterized protein</fullName>
    </submittedName>
</protein>
<comment type="caution">
    <text evidence="1">The sequence shown here is derived from an EMBL/GenBank/DDBJ whole genome shotgun (WGS) entry which is preliminary data.</text>
</comment>
<gene>
    <name evidence="1" type="ORF">K6T79_18485</name>
</gene>
<accession>A0ABU5XL70</accession>
<reference evidence="1 2" key="1">
    <citation type="submission" date="2023-12" db="EMBL/GenBank/DDBJ databases">
        <title>Description of new species of Mycobacterium terrae complex isolated from sewage at the Sao Paulo Zoological Park Foundation in Brazil.</title>
        <authorList>
            <person name="Romagnoli C.L."/>
            <person name="Conceicao E.C."/>
            <person name="Machado E."/>
            <person name="Barreto L.B.P.F."/>
            <person name="Sharma A."/>
            <person name="Silva N.M."/>
            <person name="Marques L.E."/>
            <person name="Juliana M.A."/>
            <person name="Lourenco M.C.S."/>
            <person name="Digiampietri L.A."/>
            <person name="Suffys P.N."/>
            <person name="Viana-Niero C."/>
        </authorList>
    </citation>
    <scope>NUCLEOTIDE SEQUENCE [LARGE SCALE GENOMIC DNA]</scope>
    <source>
        <strain evidence="1 2">MYC098</strain>
    </source>
</reference>
<sequence>MSIAAGDLRDGQVYSIVLNHPRTHRYARWNAEHGMFVWQGTSEDHYVEPDQAEILERVDPPDGWNGLDPIGWPSP</sequence>
<name>A0ABU5XL70_9MYCO</name>
<dbReference type="RefSeq" id="WP_329780296.1">
    <property type="nucleotide sequence ID" value="NZ_JAYJJR010000013.1"/>
</dbReference>
<organism evidence="1 2">
    <name type="scientific">[Mycobacterium] crassicus</name>
    <dbReference type="NCBI Taxonomy" id="2872309"/>
    <lineage>
        <taxon>Bacteria</taxon>
        <taxon>Bacillati</taxon>
        <taxon>Actinomycetota</taxon>
        <taxon>Actinomycetes</taxon>
        <taxon>Mycobacteriales</taxon>
        <taxon>Mycobacteriaceae</taxon>
        <taxon>Mycolicibacter</taxon>
    </lineage>
</organism>
<dbReference type="Proteomes" id="UP001299596">
    <property type="component" value="Unassembled WGS sequence"/>
</dbReference>